<protein>
    <submittedName>
        <fullName evidence="1">Uncharacterized protein</fullName>
    </submittedName>
</protein>
<dbReference type="Proteomes" id="UP000021369">
    <property type="component" value="Unassembled WGS sequence"/>
</dbReference>
<dbReference type="EMBL" id="JEOB01000004">
    <property type="protein sequence ID" value="EXM37896.1"/>
    <property type="molecule type" value="Genomic_DNA"/>
</dbReference>
<name>A0A011VRJ8_RUMAL</name>
<organism evidence="1 2">
    <name type="scientific">Ruminococcus albus SY3</name>
    <dbReference type="NCBI Taxonomy" id="1341156"/>
    <lineage>
        <taxon>Bacteria</taxon>
        <taxon>Bacillati</taxon>
        <taxon>Bacillota</taxon>
        <taxon>Clostridia</taxon>
        <taxon>Eubacteriales</taxon>
        <taxon>Oscillospiraceae</taxon>
        <taxon>Ruminococcus</taxon>
    </lineage>
</organism>
<evidence type="ECO:0000313" key="1">
    <source>
        <dbReference type="EMBL" id="EXM37896.1"/>
    </source>
</evidence>
<sequence>MKEFKLQPLRICAGWKVAYNNFSEYDPEKDESEYSYELYEDLLQLENNELLIDLGWYPHGDLEGRYKLYMVNITFEAPFQHPLEVFSSRSKTEILEKLEYWTNSGFYQKYIRRTVK</sequence>
<comment type="caution">
    <text evidence="1">The sequence shown here is derived from an EMBL/GenBank/DDBJ whole genome shotgun (WGS) entry which is preliminary data.</text>
</comment>
<keyword evidence="2" id="KW-1185">Reference proteome</keyword>
<accession>A0A011VRJ8</accession>
<proteinExistence type="predicted"/>
<dbReference type="RefSeq" id="WP_024856611.1">
    <property type="nucleotide sequence ID" value="NZ_JEOB01000004.1"/>
</dbReference>
<dbReference type="OrthoDB" id="3532550at2"/>
<reference evidence="1 2" key="1">
    <citation type="submission" date="2013-06" db="EMBL/GenBank/DDBJ databases">
        <title>Rumen cellulosomics: divergent fiber-degrading strategies revealed by comparative genome-wide analysis of six Ruminococcal strains.</title>
        <authorList>
            <person name="Dassa B."/>
            <person name="Borovok I."/>
            <person name="Lamed R."/>
            <person name="Flint H."/>
            <person name="Yeoman C.J."/>
            <person name="White B."/>
            <person name="Bayer E.A."/>
        </authorList>
    </citation>
    <scope>NUCLEOTIDE SEQUENCE [LARGE SCALE GENOMIC DNA]</scope>
    <source>
        <strain evidence="1 2">SY3</strain>
    </source>
</reference>
<dbReference type="PATRIC" id="fig|1341156.4.peg.2887"/>
<evidence type="ECO:0000313" key="2">
    <source>
        <dbReference type="Proteomes" id="UP000021369"/>
    </source>
</evidence>
<gene>
    <name evidence="1" type="ORF">RASY3_16440</name>
</gene>
<dbReference type="AlphaFoldDB" id="A0A011VRJ8"/>